<reference evidence="2" key="2">
    <citation type="submission" date="2015-01" db="EMBL/GenBank/DDBJ databases">
        <title>Evolutionary Origins and Diversification of the Mycorrhizal Mutualists.</title>
        <authorList>
            <consortium name="DOE Joint Genome Institute"/>
            <consortium name="Mycorrhizal Genomics Consortium"/>
            <person name="Kohler A."/>
            <person name="Kuo A."/>
            <person name="Nagy L.G."/>
            <person name="Floudas D."/>
            <person name="Copeland A."/>
            <person name="Barry K.W."/>
            <person name="Cichocki N."/>
            <person name="Veneault-Fourrey C."/>
            <person name="LaButti K."/>
            <person name="Lindquist E.A."/>
            <person name="Lipzen A."/>
            <person name="Lundell T."/>
            <person name="Morin E."/>
            <person name="Murat C."/>
            <person name="Riley R."/>
            <person name="Ohm R."/>
            <person name="Sun H."/>
            <person name="Tunlid A."/>
            <person name="Henrissat B."/>
            <person name="Grigoriev I.V."/>
            <person name="Hibbett D.S."/>
            <person name="Martin F."/>
        </authorList>
    </citation>
    <scope>NUCLEOTIDE SEQUENCE [LARGE SCALE GENOMIC DNA]</scope>
    <source>
        <strain evidence="2">h7</strain>
    </source>
</reference>
<evidence type="ECO:0000313" key="1">
    <source>
        <dbReference type="EMBL" id="KIM37271.1"/>
    </source>
</evidence>
<sequence length="161" mass="18118">MMPPLPTPQSHLDLDVSNENLRNLGPCFSLTLAIRSHQVPFGFFFGIQLFDVFDGRLTLRAGNVDSRGAFLAILHDIMPKLYVMCKDLPVVIPNGDDRIIAASVCRYEPWPPFRTMSPNFSMAHNLQSQTPLDLSHMSLLRPLWDMVIVRVVMGITLSIVL</sequence>
<accession>A0A0C3C0S2</accession>
<keyword evidence="2" id="KW-1185">Reference proteome</keyword>
<organism evidence="1 2">
    <name type="scientific">Hebeloma cylindrosporum</name>
    <dbReference type="NCBI Taxonomy" id="76867"/>
    <lineage>
        <taxon>Eukaryota</taxon>
        <taxon>Fungi</taxon>
        <taxon>Dikarya</taxon>
        <taxon>Basidiomycota</taxon>
        <taxon>Agaricomycotina</taxon>
        <taxon>Agaricomycetes</taxon>
        <taxon>Agaricomycetidae</taxon>
        <taxon>Agaricales</taxon>
        <taxon>Agaricineae</taxon>
        <taxon>Hymenogastraceae</taxon>
        <taxon>Hebeloma</taxon>
    </lineage>
</organism>
<dbReference type="HOGENOM" id="CLU_1643906_0_0_1"/>
<gene>
    <name evidence="1" type="ORF">M413DRAFT_276419</name>
</gene>
<proteinExistence type="predicted"/>
<dbReference type="Proteomes" id="UP000053424">
    <property type="component" value="Unassembled WGS sequence"/>
</dbReference>
<name>A0A0C3C0S2_HEBCY</name>
<dbReference type="AlphaFoldDB" id="A0A0C3C0S2"/>
<dbReference type="EMBL" id="KN831798">
    <property type="protein sequence ID" value="KIM37271.1"/>
    <property type="molecule type" value="Genomic_DNA"/>
</dbReference>
<protein>
    <submittedName>
        <fullName evidence="1">Uncharacterized protein</fullName>
    </submittedName>
</protein>
<evidence type="ECO:0000313" key="2">
    <source>
        <dbReference type="Proteomes" id="UP000053424"/>
    </source>
</evidence>
<reference evidence="1 2" key="1">
    <citation type="submission" date="2014-04" db="EMBL/GenBank/DDBJ databases">
        <authorList>
            <consortium name="DOE Joint Genome Institute"/>
            <person name="Kuo A."/>
            <person name="Gay G."/>
            <person name="Dore J."/>
            <person name="Kohler A."/>
            <person name="Nagy L.G."/>
            <person name="Floudas D."/>
            <person name="Copeland A."/>
            <person name="Barry K.W."/>
            <person name="Cichocki N."/>
            <person name="Veneault-Fourrey C."/>
            <person name="LaButti K."/>
            <person name="Lindquist E.A."/>
            <person name="Lipzen A."/>
            <person name="Lundell T."/>
            <person name="Morin E."/>
            <person name="Murat C."/>
            <person name="Sun H."/>
            <person name="Tunlid A."/>
            <person name="Henrissat B."/>
            <person name="Grigoriev I.V."/>
            <person name="Hibbett D.S."/>
            <person name="Martin F."/>
            <person name="Nordberg H.P."/>
            <person name="Cantor M.N."/>
            <person name="Hua S.X."/>
        </authorList>
    </citation>
    <scope>NUCLEOTIDE SEQUENCE [LARGE SCALE GENOMIC DNA]</scope>
    <source>
        <strain evidence="2">h7</strain>
    </source>
</reference>